<evidence type="ECO:0000313" key="10">
    <source>
        <dbReference type="Proteomes" id="UP000719412"/>
    </source>
</evidence>
<feature type="transmembrane region" description="Helical" evidence="8">
    <location>
        <begin position="40"/>
        <end position="59"/>
    </location>
</feature>
<gene>
    <name evidence="9" type="ORF">GEV33_003010</name>
</gene>
<protein>
    <recommendedName>
        <fullName evidence="11">Gustatory receptor</fullName>
    </recommendedName>
</protein>
<keyword evidence="6" id="KW-0675">Receptor</keyword>
<dbReference type="InterPro" id="IPR013604">
    <property type="entry name" value="7TM_chemorcpt"/>
</dbReference>
<feature type="transmembrane region" description="Helical" evidence="8">
    <location>
        <begin position="118"/>
        <end position="141"/>
    </location>
</feature>
<dbReference type="GO" id="GO:0030425">
    <property type="term" value="C:dendrite"/>
    <property type="evidence" value="ECO:0007669"/>
    <property type="project" value="TreeGrafter"/>
</dbReference>
<reference evidence="9" key="2">
    <citation type="submission" date="2021-08" db="EMBL/GenBank/DDBJ databases">
        <authorList>
            <person name="Eriksson T."/>
        </authorList>
    </citation>
    <scope>NUCLEOTIDE SEQUENCE</scope>
    <source>
        <strain evidence="9">Stoneville</strain>
        <tissue evidence="9">Whole head</tissue>
    </source>
</reference>
<keyword evidence="7" id="KW-0807">Transducer</keyword>
<comment type="subcellular location">
    <subcellularLocation>
        <location evidence="1">Cell membrane</location>
        <topology evidence="1">Multi-pass membrane protein</topology>
    </subcellularLocation>
</comment>
<evidence type="ECO:0000256" key="4">
    <source>
        <dbReference type="ARBA" id="ARBA00022989"/>
    </source>
</evidence>
<name>A0A8J6HQI1_TENMO</name>
<dbReference type="Proteomes" id="UP000719412">
    <property type="component" value="Unassembled WGS sequence"/>
</dbReference>
<reference evidence="9" key="1">
    <citation type="journal article" date="2020" name="J Insects Food Feed">
        <title>The yellow mealworm (Tenebrio molitor) genome: a resource for the emerging insects as food and feed industry.</title>
        <authorList>
            <person name="Eriksson T."/>
            <person name="Andere A."/>
            <person name="Kelstrup H."/>
            <person name="Emery V."/>
            <person name="Picard C."/>
        </authorList>
    </citation>
    <scope>NUCLEOTIDE SEQUENCE</scope>
    <source>
        <strain evidence="9">Stoneville</strain>
        <tissue evidence="9">Whole head</tissue>
    </source>
</reference>
<feature type="transmembrane region" description="Helical" evidence="8">
    <location>
        <begin position="229"/>
        <end position="253"/>
    </location>
</feature>
<evidence type="ECO:0000256" key="2">
    <source>
        <dbReference type="ARBA" id="ARBA00022475"/>
    </source>
</evidence>
<evidence type="ECO:0000256" key="7">
    <source>
        <dbReference type="ARBA" id="ARBA00023224"/>
    </source>
</evidence>
<evidence type="ECO:0000256" key="6">
    <source>
        <dbReference type="ARBA" id="ARBA00023170"/>
    </source>
</evidence>
<evidence type="ECO:0000256" key="8">
    <source>
        <dbReference type="SAM" id="Phobius"/>
    </source>
</evidence>
<dbReference type="GO" id="GO:0007635">
    <property type="term" value="P:chemosensory behavior"/>
    <property type="evidence" value="ECO:0007669"/>
    <property type="project" value="TreeGrafter"/>
</dbReference>
<dbReference type="GO" id="GO:0007165">
    <property type="term" value="P:signal transduction"/>
    <property type="evidence" value="ECO:0007669"/>
    <property type="project" value="UniProtKB-KW"/>
</dbReference>
<dbReference type="PANTHER" id="PTHR21143:SF133">
    <property type="entry name" value="GUSTATORY AND PHEROMONE RECEPTOR 32A-RELATED"/>
    <property type="match status" value="1"/>
</dbReference>
<keyword evidence="3 8" id="KW-0812">Transmembrane</keyword>
<organism evidence="9 10">
    <name type="scientific">Tenebrio molitor</name>
    <name type="common">Yellow mealworm beetle</name>
    <dbReference type="NCBI Taxonomy" id="7067"/>
    <lineage>
        <taxon>Eukaryota</taxon>
        <taxon>Metazoa</taxon>
        <taxon>Ecdysozoa</taxon>
        <taxon>Arthropoda</taxon>
        <taxon>Hexapoda</taxon>
        <taxon>Insecta</taxon>
        <taxon>Pterygota</taxon>
        <taxon>Neoptera</taxon>
        <taxon>Endopterygota</taxon>
        <taxon>Coleoptera</taxon>
        <taxon>Polyphaga</taxon>
        <taxon>Cucujiformia</taxon>
        <taxon>Tenebrionidae</taxon>
        <taxon>Tenebrio</taxon>
    </lineage>
</organism>
<accession>A0A8J6HQI1</accession>
<keyword evidence="4 8" id="KW-1133">Transmembrane helix</keyword>
<evidence type="ECO:0000256" key="1">
    <source>
        <dbReference type="ARBA" id="ARBA00004651"/>
    </source>
</evidence>
<dbReference type="PANTHER" id="PTHR21143">
    <property type="entry name" value="INVERTEBRATE GUSTATORY RECEPTOR"/>
    <property type="match status" value="1"/>
</dbReference>
<proteinExistence type="predicted"/>
<evidence type="ECO:0000313" key="9">
    <source>
        <dbReference type="EMBL" id="KAH0819781.1"/>
    </source>
</evidence>
<keyword evidence="2" id="KW-1003">Cell membrane</keyword>
<dbReference type="GO" id="GO:0030424">
    <property type="term" value="C:axon"/>
    <property type="evidence" value="ECO:0007669"/>
    <property type="project" value="TreeGrafter"/>
</dbReference>
<sequence length="260" mass="29745">MLLRLVVRHSRFLVLGVCGCYLSPWKNLPIDRFFELYEPVLVLFNTAFCFQVTELVLILKARFVILNKQLSNLVDFFTLHSINTLSAQRIVRKKSSSFIKICALHHLLSKSIKLFNRIFGLPLLLMFGVGFMMTVICLFFITVELQSPEIFWAHILYTALPCINIIIDTLYICDVCYSTIEEVANKSGELIHKIDTEDHDMIDAIEMFSLQIANERVEFSAAGFFPINYTLVFSIVGGVTTYIIILIQLAAIISKQYMGH</sequence>
<dbReference type="GO" id="GO:0043025">
    <property type="term" value="C:neuronal cell body"/>
    <property type="evidence" value="ECO:0007669"/>
    <property type="project" value="TreeGrafter"/>
</dbReference>
<evidence type="ECO:0000256" key="5">
    <source>
        <dbReference type="ARBA" id="ARBA00023136"/>
    </source>
</evidence>
<comment type="caution">
    <text evidence="9">The sequence shown here is derived from an EMBL/GenBank/DDBJ whole genome shotgun (WGS) entry which is preliminary data.</text>
</comment>
<dbReference type="GO" id="GO:0008049">
    <property type="term" value="P:male courtship behavior"/>
    <property type="evidence" value="ECO:0007669"/>
    <property type="project" value="TreeGrafter"/>
</dbReference>
<keyword evidence="10" id="KW-1185">Reference proteome</keyword>
<evidence type="ECO:0000256" key="3">
    <source>
        <dbReference type="ARBA" id="ARBA00022692"/>
    </source>
</evidence>
<dbReference type="EMBL" id="JABDTM020013711">
    <property type="protein sequence ID" value="KAH0819781.1"/>
    <property type="molecule type" value="Genomic_DNA"/>
</dbReference>
<dbReference type="GO" id="GO:0050909">
    <property type="term" value="P:sensory perception of taste"/>
    <property type="evidence" value="ECO:0007669"/>
    <property type="project" value="InterPro"/>
</dbReference>
<keyword evidence="5 8" id="KW-0472">Membrane</keyword>
<dbReference type="Pfam" id="PF08395">
    <property type="entry name" value="7tm_7"/>
    <property type="match status" value="1"/>
</dbReference>
<evidence type="ECO:0008006" key="11">
    <source>
        <dbReference type="Google" id="ProtNLM"/>
    </source>
</evidence>
<dbReference type="AlphaFoldDB" id="A0A8J6HQI1"/>
<dbReference type="GO" id="GO:0005886">
    <property type="term" value="C:plasma membrane"/>
    <property type="evidence" value="ECO:0007669"/>
    <property type="project" value="UniProtKB-SubCell"/>
</dbReference>
<feature type="transmembrane region" description="Helical" evidence="8">
    <location>
        <begin position="12"/>
        <end position="28"/>
    </location>
</feature>